<dbReference type="Proteomes" id="UP001153076">
    <property type="component" value="Unassembled WGS sequence"/>
</dbReference>
<organism evidence="2 3">
    <name type="scientific">Carnegiea gigantea</name>
    <dbReference type="NCBI Taxonomy" id="171969"/>
    <lineage>
        <taxon>Eukaryota</taxon>
        <taxon>Viridiplantae</taxon>
        <taxon>Streptophyta</taxon>
        <taxon>Embryophyta</taxon>
        <taxon>Tracheophyta</taxon>
        <taxon>Spermatophyta</taxon>
        <taxon>Magnoliopsida</taxon>
        <taxon>eudicotyledons</taxon>
        <taxon>Gunneridae</taxon>
        <taxon>Pentapetalae</taxon>
        <taxon>Caryophyllales</taxon>
        <taxon>Cactineae</taxon>
        <taxon>Cactaceae</taxon>
        <taxon>Cactoideae</taxon>
        <taxon>Echinocereeae</taxon>
        <taxon>Carnegiea</taxon>
    </lineage>
</organism>
<feature type="compositionally biased region" description="Basic residues" evidence="1">
    <location>
        <begin position="114"/>
        <end position="123"/>
    </location>
</feature>
<dbReference type="AlphaFoldDB" id="A0A9Q1GRM2"/>
<protein>
    <submittedName>
        <fullName evidence="2">Uncharacterized protein</fullName>
    </submittedName>
</protein>
<evidence type="ECO:0000313" key="3">
    <source>
        <dbReference type="Proteomes" id="UP001153076"/>
    </source>
</evidence>
<dbReference type="EMBL" id="JAKOGI010001435">
    <property type="protein sequence ID" value="KAJ8425636.1"/>
    <property type="molecule type" value="Genomic_DNA"/>
</dbReference>
<comment type="caution">
    <text evidence="2">The sequence shown here is derived from an EMBL/GenBank/DDBJ whole genome shotgun (WGS) entry which is preliminary data.</text>
</comment>
<accession>A0A9Q1GRM2</accession>
<evidence type="ECO:0000313" key="2">
    <source>
        <dbReference type="EMBL" id="KAJ8425636.1"/>
    </source>
</evidence>
<feature type="compositionally biased region" description="Polar residues" evidence="1">
    <location>
        <begin position="100"/>
        <end position="112"/>
    </location>
</feature>
<feature type="compositionally biased region" description="Basic and acidic residues" evidence="1">
    <location>
        <begin position="87"/>
        <end position="98"/>
    </location>
</feature>
<feature type="compositionally biased region" description="Basic and acidic residues" evidence="1">
    <location>
        <begin position="124"/>
        <end position="163"/>
    </location>
</feature>
<reference evidence="2" key="1">
    <citation type="submission" date="2022-04" db="EMBL/GenBank/DDBJ databases">
        <title>Carnegiea gigantea Genome sequencing and assembly v2.</title>
        <authorList>
            <person name="Copetti D."/>
            <person name="Sanderson M.J."/>
            <person name="Burquez A."/>
            <person name="Wojciechowski M.F."/>
        </authorList>
    </citation>
    <scope>NUCLEOTIDE SEQUENCE</scope>
    <source>
        <strain evidence="2">SGP5-SGP5p</strain>
        <tissue evidence="2">Aerial part</tissue>
    </source>
</reference>
<gene>
    <name evidence="2" type="ORF">Cgig2_024291</name>
</gene>
<evidence type="ECO:0000256" key="1">
    <source>
        <dbReference type="SAM" id="MobiDB-lite"/>
    </source>
</evidence>
<proteinExistence type="predicted"/>
<keyword evidence="3" id="KW-1185">Reference proteome</keyword>
<name>A0A9Q1GRM2_9CARY</name>
<sequence>MPEFSLAKKDRGKSSKRNFVIYLMNCYFNGPKNNYCSKSILKYVKDVNQIASLDWSNVRQYKESKSAKRVHFDSLLFFLVRADEKTETKNKDNGDKSLDSIPQNEHLSQEPSQKPKKKKKTDKKGKIESKSNKELTAKKQAYDQQMEKDQEKEGLPNKPVDKVAKKRKIA</sequence>
<dbReference type="OrthoDB" id="679318at2759"/>
<feature type="region of interest" description="Disordered" evidence="1">
    <location>
        <begin position="87"/>
        <end position="170"/>
    </location>
</feature>